<dbReference type="AlphaFoldDB" id="C0GC80"/>
<organism evidence="2 3">
    <name type="scientific">Dethiobacter alkaliphilus AHT 1</name>
    <dbReference type="NCBI Taxonomy" id="555088"/>
    <lineage>
        <taxon>Bacteria</taxon>
        <taxon>Bacillati</taxon>
        <taxon>Bacillota</taxon>
        <taxon>Dethiobacteria</taxon>
        <taxon>Dethiobacterales</taxon>
        <taxon>Dethiobacteraceae</taxon>
        <taxon>Dethiobacter</taxon>
    </lineage>
</organism>
<proteinExistence type="predicted"/>
<evidence type="ECO:0000313" key="3">
    <source>
        <dbReference type="Proteomes" id="UP000006443"/>
    </source>
</evidence>
<feature type="transmembrane region" description="Helical" evidence="1">
    <location>
        <begin position="50"/>
        <end position="70"/>
    </location>
</feature>
<feature type="transmembrane region" description="Helical" evidence="1">
    <location>
        <begin position="7"/>
        <end position="30"/>
    </location>
</feature>
<dbReference type="OrthoDB" id="9921775at2"/>
<dbReference type="RefSeq" id="WP_008513804.1">
    <property type="nucleotide sequence ID" value="NZ_ACJM01000001.1"/>
</dbReference>
<gene>
    <name evidence="2" type="ORF">DealDRAFT_0089</name>
</gene>
<keyword evidence="1" id="KW-1133">Transmembrane helix</keyword>
<reference evidence="2 3" key="1">
    <citation type="submission" date="2009-02" db="EMBL/GenBank/DDBJ databases">
        <title>Sequencing of the draft genome and assembly of Dethiobacter alkaliphilus AHT 1.</title>
        <authorList>
            <consortium name="US DOE Joint Genome Institute (JGI-PGF)"/>
            <person name="Lucas S."/>
            <person name="Copeland A."/>
            <person name="Lapidus A."/>
            <person name="Glavina del Rio T."/>
            <person name="Dalin E."/>
            <person name="Tice H."/>
            <person name="Bruce D."/>
            <person name="Goodwin L."/>
            <person name="Pitluck S."/>
            <person name="Larimer F."/>
            <person name="Land M.L."/>
            <person name="Hauser L."/>
            <person name="Muyzer G."/>
        </authorList>
    </citation>
    <scope>NUCLEOTIDE SEQUENCE [LARGE SCALE GENOMIC DNA]</scope>
    <source>
        <strain evidence="2 3">AHT 1</strain>
    </source>
</reference>
<protein>
    <submittedName>
        <fullName evidence="2">Uncharacterized protein</fullName>
    </submittedName>
</protein>
<evidence type="ECO:0000313" key="2">
    <source>
        <dbReference type="EMBL" id="EEG78815.1"/>
    </source>
</evidence>
<sequence>MKYNKPLYAVLIGMAIAFIFEAYTQIAKLLGLTPLSIFETNSSLFMAEPSWIIGLLTTPLTGALVGFVIYQMTRYVGEDYLYLKSALFSMFTWAAVQIMISFAGQSDMVHSVSGNVVMAMGAALVGALAGYLISKFLLSKTDSIK</sequence>
<evidence type="ECO:0000256" key="1">
    <source>
        <dbReference type="SAM" id="Phobius"/>
    </source>
</evidence>
<feature type="transmembrane region" description="Helical" evidence="1">
    <location>
        <begin position="116"/>
        <end position="138"/>
    </location>
</feature>
<dbReference type="Proteomes" id="UP000006443">
    <property type="component" value="Unassembled WGS sequence"/>
</dbReference>
<comment type="caution">
    <text evidence="2">The sequence shown here is derived from an EMBL/GenBank/DDBJ whole genome shotgun (WGS) entry which is preliminary data.</text>
</comment>
<name>C0GC80_DETAL</name>
<dbReference type="eggNOG" id="ENOG5032UY5">
    <property type="taxonomic scope" value="Bacteria"/>
</dbReference>
<keyword evidence="1" id="KW-0472">Membrane</keyword>
<feature type="transmembrane region" description="Helical" evidence="1">
    <location>
        <begin position="82"/>
        <end position="104"/>
    </location>
</feature>
<dbReference type="EMBL" id="ACJM01000001">
    <property type="protein sequence ID" value="EEG78815.1"/>
    <property type="molecule type" value="Genomic_DNA"/>
</dbReference>
<accession>C0GC80</accession>
<keyword evidence="1" id="KW-0812">Transmembrane</keyword>
<keyword evidence="3" id="KW-1185">Reference proteome</keyword>